<proteinExistence type="predicted"/>
<feature type="region of interest" description="Disordered" evidence="1">
    <location>
        <begin position="1"/>
        <end position="26"/>
    </location>
</feature>
<accession>A0ABN3A297</accession>
<dbReference type="Proteomes" id="UP001501771">
    <property type="component" value="Unassembled WGS sequence"/>
</dbReference>
<organism evidence="2 3">
    <name type="scientific">Nocardioides koreensis</name>
    <dbReference type="NCBI Taxonomy" id="433651"/>
    <lineage>
        <taxon>Bacteria</taxon>
        <taxon>Bacillati</taxon>
        <taxon>Actinomycetota</taxon>
        <taxon>Actinomycetes</taxon>
        <taxon>Propionibacteriales</taxon>
        <taxon>Nocardioidaceae</taxon>
        <taxon>Nocardioides</taxon>
    </lineage>
</organism>
<evidence type="ECO:0000256" key="1">
    <source>
        <dbReference type="SAM" id="MobiDB-lite"/>
    </source>
</evidence>
<comment type="caution">
    <text evidence="2">The sequence shown here is derived from an EMBL/GenBank/DDBJ whole genome shotgun (WGS) entry which is preliminary data.</text>
</comment>
<name>A0ABN3A297_9ACTN</name>
<sequence>MRPHWPTEGCETRSGSSIDHVSDAAGADTRGEALARYNPHGLPVVREKKRPHRAARWLVVDEDHEIVRAVSMFRGSNGWLVDGVEECSG</sequence>
<gene>
    <name evidence="2" type="ORF">GCM10009844_35880</name>
</gene>
<keyword evidence="3" id="KW-1185">Reference proteome</keyword>
<reference evidence="2 3" key="1">
    <citation type="journal article" date="2019" name="Int. J. Syst. Evol. Microbiol.">
        <title>The Global Catalogue of Microorganisms (GCM) 10K type strain sequencing project: providing services to taxonomists for standard genome sequencing and annotation.</title>
        <authorList>
            <consortium name="The Broad Institute Genomics Platform"/>
            <consortium name="The Broad Institute Genome Sequencing Center for Infectious Disease"/>
            <person name="Wu L."/>
            <person name="Ma J."/>
        </authorList>
    </citation>
    <scope>NUCLEOTIDE SEQUENCE [LARGE SCALE GENOMIC DNA]</scope>
    <source>
        <strain evidence="2 3">JCM 16022</strain>
    </source>
</reference>
<evidence type="ECO:0000313" key="2">
    <source>
        <dbReference type="EMBL" id="GAA2152487.1"/>
    </source>
</evidence>
<protein>
    <submittedName>
        <fullName evidence="2">Uncharacterized protein</fullName>
    </submittedName>
</protein>
<evidence type="ECO:0000313" key="3">
    <source>
        <dbReference type="Proteomes" id="UP001501771"/>
    </source>
</evidence>
<dbReference type="EMBL" id="BAAAQR010000012">
    <property type="protein sequence ID" value="GAA2152487.1"/>
    <property type="molecule type" value="Genomic_DNA"/>
</dbReference>